<gene>
    <name evidence="1" type="ORF">E5358_10345</name>
</gene>
<protein>
    <submittedName>
        <fullName evidence="1">ABC transporter permease</fullName>
    </submittedName>
</protein>
<evidence type="ECO:0000313" key="2">
    <source>
        <dbReference type="Proteomes" id="UP000308886"/>
    </source>
</evidence>
<reference evidence="1" key="1">
    <citation type="submission" date="2019-04" db="EMBL/GenBank/DDBJ databases">
        <title>Microbes associate with the intestines of laboratory mice.</title>
        <authorList>
            <person name="Navarre W."/>
            <person name="Wong E."/>
            <person name="Huang K."/>
            <person name="Tropini C."/>
            <person name="Ng K."/>
            <person name="Yu B."/>
        </authorList>
    </citation>
    <scope>NUCLEOTIDE SEQUENCE</scope>
    <source>
        <strain evidence="1">NM73_A23</strain>
    </source>
</reference>
<accession>A0AC61QNM2</accession>
<comment type="caution">
    <text evidence="1">The sequence shown here is derived from an EMBL/GenBank/DDBJ whole genome shotgun (WGS) entry which is preliminary data.</text>
</comment>
<proteinExistence type="predicted"/>
<dbReference type="Proteomes" id="UP000308886">
    <property type="component" value="Unassembled WGS sequence"/>
</dbReference>
<organism evidence="1 2">
    <name type="scientific">Palleniella muris</name>
    <dbReference type="NCBI Taxonomy" id="3038145"/>
    <lineage>
        <taxon>Bacteria</taxon>
        <taxon>Pseudomonadati</taxon>
        <taxon>Bacteroidota</taxon>
        <taxon>Bacteroidia</taxon>
        <taxon>Bacteroidales</taxon>
        <taxon>Prevotellaceae</taxon>
        <taxon>Palleniella</taxon>
    </lineage>
</organism>
<sequence length="356" mass="39649">MRQAINLLKQHKLFSGINILGTALTIAMTMTIFIILYVKFGHIYPEQNRDRMLVVGPIKSYPKGKPENYHIPIGHSVLFANEYLAKLPHVEAIATAISDYGKQGVFISKDRKAEAVVTATNEGFWRVFGFNFIAGHPYSRKDVASHAKVAVVCRSLAQEFWATTDAVGRTLTVRDSVEVKIIGVVDDCSLAATSCYSQIWIPIQGSDTVLPSFWTSNLYGGCASYLLCDNKKNIPLIQQEAENIMKRISNADKEDEYSLMGQPDTFVKSALRTEFTKDYDEKASIRGFLYILLAVLIIPSLNLSGMISSRMNSRLPELGIRKAYGASNRQLLFQMMNENLLLTAAGSLIGLYPTKE</sequence>
<evidence type="ECO:0000313" key="1">
    <source>
        <dbReference type="EMBL" id="TGX81377.1"/>
    </source>
</evidence>
<name>A0AC61QNM2_9BACT</name>
<keyword evidence="2" id="KW-1185">Reference proteome</keyword>
<dbReference type="EMBL" id="SRZC01000017">
    <property type="protein sequence ID" value="TGX81377.1"/>
    <property type="molecule type" value="Genomic_DNA"/>
</dbReference>